<dbReference type="Gene3D" id="3.30.200.20">
    <property type="entry name" value="Phosphorylase Kinase, domain 1"/>
    <property type="match status" value="1"/>
</dbReference>
<dbReference type="GO" id="GO:0005524">
    <property type="term" value="F:ATP binding"/>
    <property type="evidence" value="ECO:0007669"/>
    <property type="project" value="UniProtKB-UniRule"/>
</dbReference>
<comment type="catalytic activity">
    <reaction evidence="13">
        <text>L-threonyl-[protein] + ATP = O-phospho-L-threonyl-[protein] + ADP + H(+)</text>
        <dbReference type="Rhea" id="RHEA:46608"/>
        <dbReference type="Rhea" id="RHEA-COMP:11060"/>
        <dbReference type="Rhea" id="RHEA-COMP:11605"/>
        <dbReference type="ChEBI" id="CHEBI:15378"/>
        <dbReference type="ChEBI" id="CHEBI:30013"/>
        <dbReference type="ChEBI" id="CHEBI:30616"/>
        <dbReference type="ChEBI" id="CHEBI:61977"/>
        <dbReference type="ChEBI" id="CHEBI:456216"/>
        <dbReference type="EC" id="2.7.11.1"/>
    </reaction>
</comment>
<feature type="domain" description="EF-hand" evidence="17">
    <location>
        <begin position="482"/>
        <end position="515"/>
    </location>
</feature>
<evidence type="ECO:0000256" key="5">
    <source>
        <dbReference type="ARBA" id="ARBA00022679"/>
    </source>
</evidence>
<evidence type="ECO:0000256" key="12">
    <source>
        <dbReference type="ARBA" id="ARBA00024334"/>
    </source>
</evidence>
<evidence type="ECO:0000256" key="15">
    <source>
        <dbReference type="PROSITE-ProRule" id="PRU10141"/>
    </source>
</evidence>
<evidence type="ECO:0000256" key="14">
    <source>
        <dbReference type="ARBA" id="ARBA00048679"/>
    </source>
</evidence>
<evidence type="ECO:0000256" key="7">
    <source>
        <dbReference type="ARBA" id="ARBA00022737"/>
    </source>
</evidence>
<dbReference type="InterPro" id="IPR017441">
    <property type="entry name" value="Protein_kinase_ATP_BS"/>
</dbReference>
<gene>
    <name evidence="18" type="ORF">BSTOLATCC_MIC47784</name>
</gene>
<keyword evidence="11 15" id="KW-0067">ATP-binding</keyword>
<dbReference type="EC" id="2.7.11.1" evidence="3"/>
<name>A0AAU9JTS0_9CILI</name>
<feature type="domain" description="EF-hand" evidence="17">
    <location>
        <begin position="375"/>
        <end position="410"/>
    </location>
</feature>
<evidence type="ECO:0000256" key="4">
    <source>
        <dbReference type="ARBA" id="ARBA00022527"/>
    </source>
</evidence>
<sequence length="515" mass="59566">MGCCNIGTFLNKDTEFPLIPLSEMIDSPSVSSKEKTSPDLLESHATLVSNPSLKIQRSIFIHITQGDIRDFYDVKDFIGNGAYGSVYQVVNKETNSIRAAKMISKRRFKETDRDMLLQEAEALRYFDHPNILKIYDVIEDNLSLYIVTELCTGGDLNDRIRRNNYLSEMEAAKYMYQIMSALYYCHKKNIVHRDLKPENMLFLNEKEGSPLKLIDFGTSCRTNFDKKMRTMIGTANYIAPEIIEGDYDSKCDIWSAGVILFFMLSGERPFRAEDENSLLIKVSKAKYKFDSPRWNEISSEAKELIGKMLTKDPELRPTAKEVLHSGWICEKTREEINYSFIMSNDILERLKNFKGKRNLQQATLSFIVSQLTTNEETEQLQKVFVALDRNGNGKISQLELERAFQEKFFEYDVNIESIFENCDADQNGYIGYLDFLTATLDWDSVLSEERIRAAFNAYDVDKNGLISIEEVKQFLKGDQQIEEFVWNQIFEEADSNHNGFIDFSEFKEALLHNFK</sequence>
<dbReference type="FunFam" id="3.30.200.20:FF:000315">
    <property type="entry name" value="Calcium-dependent protein kinase 3"/>
    <property type="match status" value="1"/>
</dbReference>
<feature type="domain" description="Protein kinase" evidence="16">
    <location>
        <begin position="72"/>
        <end position="328"/>
    </location>
</feature>
<keyword evidence="10" id="KW-0106">Calcium</keyword>
<evidence type="ECO:0000256" key="8">
    <source>
        <dbReference type="ARBA" id="ARBA00022741"/>
    </source>
</evidence>
<dbReference type="PROSITE" id="PS00018">
    <property type="entry name" value="EF_HAND_1"/>
    <property type="match status" value="4"/>
</dbReference>
<dbReference type="Pfam" id="PF13499">
    <property type="entry name" value="EF-hand_7"/>
    <property type="match status" value="2"/>
</dbReference>
<protein>
    <recommendedName>
        <fullName evidence="3">non-specific serine/threonine protein kinase</fullName>
        <ecNumber evidence="3">2.7.11.1</ecNumber>
    </recommendedName>
</protein>
<comment type="catalytic activity">
    <reaction evidence="14">
        <text>L-seryl-[protein] + ATP = O-phospho-L-seryl-[protein] + ADP + H(+)</text>
        <dbReference type="Rhea" id="RHEA:17989"/>
        <dbReference type="Rhea" id="RHEA-COMP:9863"/>
        <dbReference type="Rhea" id="RHEA-COMP:11604"/>
        <dbReference type="ChEBI" id="CHEBI:15378"/>
        <dbReference type="ChEBI" id="CHEBI:29999"/>
        <dbReference type="ChEBI" id="CHEBI:30616"/>
        <dbReference type="ChEBI" id="CHEBI:83421"/>
        <dbReference type="ChEBI" id="CHEBI:456216"/>
        <dbReference type="EC" id="2.7.11.1"/>
    </reaction>
</comment>
<dbReference type="FunFam" id="1.10.238.10:FF:000003">
    <property type="entry name" value="Calmodulin A"/>
    <property type="match status" value="1"/>
</dbReference>
<dbReference type="InterPro" id="IPR011992">
    <property type="entry name" value="EF-hand-dom_pair"/>
</dbReference>
<dbReference type="InterPro" id="IPR002048">
    <property type="entry name" value="EF_hand_dom"/>
</dbReference>
<dbReference type="PROSITE" id="PS50011">
    <property type="entry name" value="PROTEIN_KINASE_DOM"/>
    <property type="match status" value="1"/>
</dbReference>
<keyword evidence="5" id="KW-0808">Transferase</keyword>
<evidence type="ECO:0000259" key="16">
    <source>
        <dbReference type="PROSITE" id="PS50011"/>
    </source>
</evidence>
<dbReference type="InterPro" id="IPR011009">
    <property type="entry name" value="Kinase-like_dom_sf"/>
</dbReference>
<keyword evidence="4" id="KW-0723">Serine/threonine-protein kinase</keyword>
<dbReference type="GO" id="GO:0005509">
    <property type="term" value="F:calcium ion binding"/>
    <property type="evidence" value="ECO:0007669"/>
    <property type="project" value="InterPro"/>
</dbReference>
<evidence type="ECO:0000259" key="17">
    <source>
        <dbReference type="PROSITE" id="PS50222"/>
    </source>
</evidence>
<dbReference type="Gene3D" id="1.10.238.10">
    <property type="entry name" value="EF-hand"/>
    <property type="match status" value="2"/>
</dbReference>
<keyword evidence="7" id="KW-0677">Repeat</keyword>
<dbReference type="Gene3D" id="1.10.510.10">
    <property type="entry name" value="Transferase(Phosphotransferase) domain 1"/>
    <property type="match status" value="1"/>
</dbReference>
<accession>A0AAU9JTS0</accession>
<keyword evidence="9" id="KW-0418">Kinase</keyword>
<evidence type="ECO:0000256" key="11">
    <source>
        <dbReference type="ARBA" id="ARBA00022840"/>
    </source>
</evidence>
<dbReference type="CDD" id="cd05117">
    <property type="entry name" value="STKc_CAMK"/>
    <property type="match status" value="1"/>
</dbReference>
<dbReference type="FunFam" id="1.10.510.10:FF:000571">
    <property type="entry name" value="Maternal embryonic leucine zipper kinase"/>
    <property type="match status" value="1"/>
</dbReference>
<dbReference type="SMART" id="SM00054">
    <property type="entry name" value="EFh"/>
    <property type="match status" value="4"/>
</dbReference>
<dbReference type="InterPro" id="IPR008271">
    <property type="entry name" value="Ser/Thr_kinase_AS"/>
</dbReference>
<proteinExistence type="inferred from homology"/>
<dbReference type="InterPro" id="IPR018247">
    <property type="entry name" value="EF_Hand_1_Ca_BS"/>
</dbReference>
<keyword evidence="6" id="KW-0479">Metal-binding</keyword>
<comment type="cofactor">
    <cofactor evidence="1">
        <name>Mg(2+)</name>
        <dbReference type="ChEBI" id="CHEBI:18420"/>
    </cofactor>
</comment>
<dbReference type="EMBL" id="CAJZBQ010000047">
    <property type="protein sequence ID" value="CAG9328945.1"/>
    <property type="molecule type" value="Genomic_DNA"/>
</dbReference>
<dbReference type="SUPFAM" id="SSF47473">
    <property type="entry name" value="EF-hand"/>
    <property type="match status" value="1"/>
</dbReference>
<dbReference type="SMART" id="SM00220">
    <property type="entry name" value="S_TKc"/>
    <property type="match status" value="1"/>
</dbReference>
<evidence type="ECO:0000313" key="19">
    <source>
        <dbReference type="Proteomes" id="UP001162131"/>
    </source>
</evidence>
<keyword evidence="19" id="KW-1185">Reference proteome</keyword>
<dbReference type="AlphaFoldDB" id="A0AAU9JTS0"/>
<dbReference type="PROSITE" id="PS00108">
    <property type="entry name" value="PROTEIN_KINASE_ST"/>
    <property type="match status" value="1"/>
</dbReference>
<evidence type="ECO:0000256" key="9">
    <source>
        <dbReference type="ARBA" id="ARBA00022777"/>
    </source>
</evidence>
<dbReference type="Pfam" id="PF00069">
    <property type="entry name" value="Pkinase"/>
    <property type="match status" value="1"/>
</dbReference>
<evidence type="ECO:0000256" key="1">
    <source>
        <dbReference type="ARBA" id="ARBA00001946"/>
    </source>
</evidence>
<evidence type="ECO:0000256" key="13">
    <source>
        <dbReference type="ARBA" id="ARBA00047899"/>
    </source>
</evidence>
<reference evidence="18" key="1">
    <citation type="submission" date="2021-09" db="EMBL/GenBank/DDBJ databases">
        <authorList>
            <consortium name="AG Swart"/>
            <person name="Singh M."/>
            <person name="Singh A."/>
            <person name="Seah K."/>
            <person name="Emmerich C."/>
        </authorList>
    </citation>
    <scope>NUCLEOTIDE SEQUENCE</scope>
    <source>
        <strain evidence="18">ATCC30299</strain>
    </source>
</reference>
<keyword evidence="8 15" id="KW-0547">Nucleotide-binding</keyword>
<evidence type="ECO:0000313" key="18">
    <source>
        <dbReference type="EMBL" id="CAG9328945.1"/>
    </source>
</evidence>
<evidence type="ECO:0000256" key="3">
    <source>
        <dbReference type="ARBA" id="ARBA00012513"/>
    </source>
</evidence>
<dbReference type="PANTHER" id="PTHR24349">
    <property type="entry name" value="SERINE/THREONINE-PROTEIN KINASE"/>
    <property type="match status" value="1"/>
</dbReference>
<comment type="caution">
    <text evidence="18">The sequence shown here is derived from an EMBL/GenBank/DDBJ whole genome shotgun (WGS) entry which is preliminary data.</text>
</comment>
<organism evidence="18 19">
    <name type="scientific">Blepharisma stoltei</name>
    <dbReference type="NCBI Taxonomy" id="1481888"/>
    <lineage>
        <taxon>Eukaryota</taxon>
        <taxon>Sar</taxon>
        <taxon>Alveolata</taxon>
        <taxon>Ciliophora</taxon>
        <taxon>Postciliodesmatophora</taxon>
        <taxon>Heterotrichea</taxon>
        <taxon>Heterotrichida</taxon>
        <taxon>Blepharismidae</taxon>
        <taxon>Blepharisma</taxon>
    </lineage>
</organism>
<evidence type="ECO:0000256" key="10">
    <source>
        <dbReference type="ARBA" id="ARBA00022837"/>
    </source>
</evidence>
<feature type="binding site" evidence="15">
    <location>
        <position position="101"/>
    </location>
    <ligand>
        <name>ATP</name>
        <dbReference type="ChEBI" id="CHEBI:30616"/>
    </ligand>
</feature>
<comment type="subunit">
    <text evidence="2">Monomer.</text>
</comment>
<evidence type="ECO:0000256" key="2">
    <source>
        <dbReference type="ARBA" id="ARBA00011245"/>
    </source>
</evidence>
<evidence type="ECO:0000256" key="6">
    <source>
        <dbReference type="ARBA" id="ARBA00022723"/>
    </source>
</evidence>
<dbReference type="InterPro" id="IPR050205">
    <property type="entry name" value="CDPK_Ser/Thr_kinases"/>
</dbReference>
<dbReference type="InterPro" id="IPR000719">
    <property type="entry name" value="Prot_kinase_dom"/>
</dbReference>
<feature type="domain" description="EF-hand" evidence="17">
    <location>
        <begin position="446"/>
        <end position="481"/>
    </location>
</feature>
<dbReference type="GO" id="GO:0004674">
    <property type="term" value="F:protein serine/threonine kinase activity"/>
    <property type="evidence" value="ECO:0007669"/>
    <property type="project" value="UniProtKB-KW"/>
</dbReference>
<dbReference type="Proteomes" id="UP001162131">
    <property type="component" value="Unassembled WGS sequence"/>
</dbReference>
<dbReference type="CDD" id="cd00051">
    <property type="entry name" value="EFh"/>
    <property type="match status" value="1"/>
</dbReference>
<comment type="similarity">
    <text evidence="12">Belongs to the protein kinase superfamily. Ser/Thr protein kinase family. CDPK subfamily.</text>
</comment>
<dbReference type="PROSITE" id="PS00107">
    <property type="entry name" value="PROTEIN_KINASE_ATP"/>
    <property type="match status" value="1"/>
</dbReference>
<dbReference type="SUPFAM" id="SSF56112">
    <property type="entry name" value="Protein kinase-like (PK-like)"/>
    <property type="match status" value="1"/>
</dbReference>
<dbReference type="PROSITE" id="PS50222">
    <property type="entry name" value="EF_HAND_2"/>
    <property type="match status" value="3"/>
</dbReference>